<dbReference type="SUPFAM" id="SSF53448">
    <property type="entry name" value="Nucleotide-diphospho-sugar transferases"/>
    <property type="match status" value="1"/>
</dbReference>
<dbReference type="InterPro" id="IPR050834">
    <property type="entry name" value="Glycosyltransf_2"/>
</dbReference>
<keyword evidence="3" id="KW-1185">Reference proteome</keyword>
<dbReference type="PANTHER" id="PTHR43685">
    <property type="entry name" value="GLYCOSYLTRANSFERASE"/>
    <property type="match status" value="1"/>
</dbReference>
<name>A0ABX0WYC6_9PROT</name>
<dbReference type="InterPro" id="IPR001173">
    <property type="entry name" value="Glyco_trans_2-like"/>
</dbReference>
<gene>
    <name evidence="2" type="ORF">GGR96_001450</name>
</gene>
<sequence>MKPDVSFVATFYNKEDFIPKVLSAIFAQKDVGDCEYIFIDDGSTDNSLAVLEECSNDRDNVKIITQKNAGPAIATNVGIDAATRPFIKFCDGDDILHPRATIELYKALKQFDIGLAWSLGEVVSANSEKMDAPDLPLSDEKPQLLANPIERALKLAIFNLTCVLAKTETVRAAGGCDPRIFIQDYSFTLRLANQTDFVLVPSILNWCPTVEKTNNRASALAGGSQVLHDLNAALAYFIYDHPNMDTNIRTKMLQRATSRAWTWVKRQENATLFSKEFYRYLNAKIFPNCGSAFDRTIATCASFRPERGVRIPPTTKC</sequence>
<dbReference type="Pfam" id="PF00535">
    <property type="entry name" value="Glycos_transf_2"/>
    <property type="match status" value="1"/>
</dbReference>
<dbReference type="Gene3D" id="3.90.550.10">
    <property type="entry name" value="Spore Coat Polysaccharide Biosynthesis Protein SpsA, Chain A"/>
    <property type="match status" value="1"/>
</dbReference>
<dbReference type="RefSeq" id="WP_064781982.1">
    <property type="nucleotide sequence ID" value="NZ_BAAAEQ010000002.1"/>
</dbReference>
<protein>
    <submittedName>
        <fullName evidence="2">Glycosyltransferase involved in cell wall biosynthesis</fullName>
    </submittedName>
</protein>
<comment type="caution">
    <text evidence="2">The sequence shown here is derived from an EMBL/GenBank/DDBJ whole genome shotgun (WGS) entry which is preliminary data.</text>
</comment>
<accession>A0ABX0WYC6</accession>
<dbReference type="InterPro" id="IPR029044">
    <property type="entry name" value="Nucleotide-diphossugar_trans"/>
</dbReference>
<dbReference type="PANTHER" id="PTHR43685:SF2">
    <property type="entry name" value="GLYCOSYLTRANSFERASE 2-LIKE DOMAIN-CONTAINING PROTEIN"/>
    <property type="match status" value="1"/>
</dbReference>
<dbReference type="Proteomes" id="UP000556869">
    <property type="component" value="Unassembled WGS sequence"/>
</dbReference>
<organism evidence="2 3">
    <name type="scientific">Thalassospira tepidiphila</name>
    <dbReference type="NCBI Taxonomy" id="393657"/>
    <lineage>
        <taxon>Bacteria</taxon>
        <taxon>Pseudomonadati</taxon>
        <taxon>Pseudomonadota</taxon>
        <taxon>Alphaproteobacteria</taxon>
        <taxon>Rhodospirillales</taxon>
        <taxon>Thalassospiraceae</taxon>
        <taxon>Thalassospira</taxon>
    </lineage>
</organism>
<reference evidence="2 3" key="1">
    <citation type="submission" date="2020-03" db="EMBL/GenBank/DDBJ databases">
        <title>Genomic Encyclopedia of Type Strains, Phase IV (KMG-IV): sequencing the most valuable type-strain genomes for metagenomic binning, comparative biology and taxonomic classification.</title>
        <authorList>
            <person name="Goeker M."/>
        </authorList>
    </citation>
    <scope>NUCLEOTIDE SEQUENCE [LARGE SCALE GENOMIC DNA]</scope>
    <source>
        <strain evidence="2 3">DSM 18888</strain>
    </source>
</reference>
<dbReference type="CDD" id="cd00761">
    <property type="entry name" value="Glyco_tranf_GTA_type"/>
    <property type="match status" value="1"/>
</dbReference>
<feature type="domain" description="Glycosyltransferase 2-like" evidence="1">
    <location>
        <begin position="6"/>
        <end position="112"/>
    </location>
</feature>
<evidence type="ECO:0000313" key="3">
    <source>
        <dbReference type="Proteomes" id="UP000556869"/>
    </source>
</evidence>
<evidence type="ECO:0000259" key="1">
    <source>
        <dbReference type="Pfam" id="PF00535"/>
    </source>
</evidence>
<proteinExistence type="predicted"/>
<evidence type="ECO:0000313" key="2">
    <source>
        <dbReference type="EMBL" id="NJB74358.1"/>
    </source>
</evidence>
<dbReference type="EMBL" id="JAATJD010000002">
    <property type="protein sequence ID" value="NJB74358.1"/>
    <property type="molecule type" value="Genomic_DNA"/>
</dbReference>